<evidence type="ECO:0000313" key="3">
    <source>
        <dbReference type="Proteomes" id="UP000299102"/>
    </source>
</evidence>
<accession>A0A4C1XZA5</accession>
<evidence type="ECO:0000256" key="1">
    <source>
        <dbReference type="SAM" id="MobiDB-lite"/>
    </source>
</evidence>
<dbReference type="AlphaFoldDB" id="A0A4C1XZA5"/>
<evidence type="ECO:0000313" key="2">
    <source>
        <dbReference type="EMBL" id="GBP67892.1"/>
    </source>
</evidence>
<gene>
    <name evidence="2" type="ORF">EVAR_38360_1</name>
</gene>
<protein>
    <submittedName>
        <fullName evidence="2">Uncharacterized protein</fullName>
    </submittedName>
</protein>
<feature type="compositionally biased region" description="Low complexity" evidence="1">
    <location>
        <begin position="113"/>
        <end position="126"/>
    </location>
</feature>
<dbReference type="EMBL" id="BGZK01000995">
    <property type="protein sequence ID" value="GBP67892.1"/>
    <property type="molecule type" value="Genomic_DNA"/>
</dbReference>
<sequence>MANVNKKQWKSHEVSKSDSRTERRMYRMWNKLYRVDVAPPHLSGCDTATGASVQCRRANWSRMWTRPVFARGRGRAVHSAPMPVENPIVVAESGKPRLRCHVEAVGAILTGRTPAGSPAPTSAPGSGRKRGSESGGG</sequence>
<keyword evidence="3" id="KW-1185">Reference proteome</keyword>
<reference evidence="2 3" key="1">
    <citation type="journal article" date="2019" name="Commun. Biol.">
        <title>The bagworm genome reveals a unique fibroin gene that provides high tensile strength.</title>
        <authorList>
            <person name="Kono N."/>
            <person name="Nakamura H."/>
            <person name="Ohtoshi R."/>
            <person name="Tomita M."/>
            <person name="Numata K."/>
            <person name="Arakawa K."/>
        </authorList>
    </citation>
    <scope>NUCLEOTIDE SEQUENCE [LARGE SCALE GENOMIC DNA]</scope>
</reference>
<proteinExistence type="predicted"/>
<feature type="region of interest" description="Disordered" evidence="1">
    <location>
        <begin position="109"/>
        <end position="137"/>
    </location>
</feature>
<name>A0A4C1XZA5_EUMVA</name>
<feature type="region of interest" description="Disordered" evidence="1">
    <location>
        <begin position="1"/>
        <end position="21"/>
    </location>
</feature>
<dbReference type="Proteomes" id="UP000299102">
    <property type="component" value="Unassembled WGS sequence"/>
</dbReference>
<feature type="compositionally biased region" description="Basic and acidic residues" evidence="1">
    <location>
        <begin position="10"/>
        <end position="21"/>
    </location>
</feature>
<organism evidence="2 3">
    <name type="scientific">Eumeta variegata</name>
    <name type="common">Bagworm moth</name>
    <name type="synonym">Eumeta japonica</name>
    <dbReference type="NCBI Taxonomy" id="151549"/>
    <lineage>
        <taxon>Eukaryota</taxon>
        <taxon>Metazoa</taxon>
        <taxon>Ecdysozoa</taxon>
        <taxon>Arthropoda</taxon>
        <taxon>Hexapoda</taxon>
        <taxon>Insecta</taxon>
        <taxon>Pterygota</taxon>
        <taxon>Neoptera</taxon>
        <taxon>Endopterygota</taxon>
        <taxon>Lepidoptera</taxon>
        <taxon>Glossata</taxon>
        <taxon>Ditrysia</taxon>
        <taxon>Tineoidea</taxon>
        <taxon>Psychidae</taxon>
        <taxon>Oiketicinae</taxon>
        <taxon>Eumeta</taxon>
    </lineage>
</organism>
<comment type="caution">
    <text evidence="2">The sequence shown here is derived from an EMBL/GenBank/DDBJ whole genome shotgun (WGS) entry which is preliminary data.</text>
</comment>